<dbReference type="Pfam" id="PF00884">
    <property type="entry name" value="Sulfatase"/>
    <property type="match status" value="1"/>
</dbReference>
<keyword evidence="8" id="KW-1185">Reference proteome</keyword>
<evidence type="ECO:0000313" key="8">
    <source>
        <dbReference type="Proteomes" id="UP000318081"/>
    </source>
</evidence>
<dbReference type="RefSeq" id="WP_145220643.1">
    <property type="nucleotide sequence ID" value="NZ_CP036432.1"/>
</dbReference>
<feature type="domain" description="Sulfatase N-terminal" evidence="6">
    <location>
        <begin position="54"/>
        <end position="371"/>
    </location>
</feature>
<dbReference type="PROSITE" id="PS00523">
    <property type="entry name" value="SULFATASE_1"/>
    <property type="match status" value="1"/>
</dbReference>
<dbReference type="PANTHER" id="PTHR42693:SF53">
    <property type="entry name" value="ENDO-4-O-SULFATASE"/>
    <property type="match status" value="1"/>
</dbReference>
<evidence type="ECO:0000256" key="1">
    <source>
        <dbReference type="ARBA" id="ARBA00008779"/>
    </source>
</evidence>
<name>A0ABX5Y279_9BACT</name>
<reference evidence="7 8" key="1">
    <citation type="submission" date="2019-02" db="EMBL/GenBank/DDBJ databases">
        <title>Deep-cultivation of Planctomycetes and their phenomic and genomic characterization uncovers novel biology.</title>
        <authorList>
            <person name="Wiegand S."/>
            <person name="Jogler M."/>
            <person name="Boedeker C."/>
            <person name="Pinto D."/>
            <person name="Vollmers J."/>
            <person name="Rivas-Marin E."/>
            <person name="Kohn T."/>
            <person name="Peeters S.H."/>
            <person name="Heuer A."/>
            <person name="Rast P."/>
            <person name="Oberbeckmann S."/>
            <person name="Bunk B."/>
            <person name="Jeske O."/>
            <person name="Meyerdierks A."/>
            <person name="Storesund J.E."/>
            <person name="Kallscheuer N."/>
            <person name="Luecker S."/>
            <person name="Lage O.M."/>
            <person name="Pohl T."/>
            <person name="Merkel B.J."/>
            <person name="Hornburger P."/>
            <person name="Mueller R.-W."/>
            <person name="Bruemmer F."/>
            <person name="Labrenz M."/>
            <person name="Spormann A.M."/>
            <person name="Op den Camp H."/>
            <person name="Overmann J."/>
            <person name="Amann R."/>
            <person name="Jetten M.S.M."/>
            <person name="Mascher T."/>
            <person name="Medema M.H."/>
            <person name="Devos D.P."/>
            <person name="Kaster A.-K."/>
            <person name="Ovreas L."/>
            <person name="Rohde M."/>
            <person name="Galperin M.Y."/>
            <person name="Jogler C."/>
        </authorList>
    </citation>
    <scope>NUCLEOTIDE SEQUENCE [LARGE SCALE GENOMIC DNA]</scope>
    <source>
        <strain evidence="7 8">TBK1r</strain>
    </source>
</reference>
<comment type="similarity">
    <text evidence="1">Belongs to the sulfatase family.</text>
</comment>
<dbReference type="PANTHER" id="PTHR42693">
    <property type="entry name" value="ARYLSULFATASE FAMILY MEMBER"/>
    <property type="match status" value="1"/>
</dbReference>
<gene>
    <name evidence="7" type="primary">atsA_84</name>
    <name evidence="7" type="ORF">TBK1r_74150</name>
</gene>
<accession>A0ABX5Y279</accession>
<keyword evidence="5" id="KW-1133">Transmembrane helix</keyword>
<dbReference type="EC" id="3.1.6.1" evidence="7"/>
<evidence type="ECO:0000259" key="6">
    <source>
        <dbReference type="Pfam" id="PF00884"/>
    </source>
</evidence>
<feature type="transmembrane region" description="Helical" evidence="5">
    <location>
        <begin position="21"/>
        <end position="44"/>
    </location>
</feature>
<dbReference type="Gene3D" id="3.30.1120.10">
    <property type="match status" value="1"/>
</dbReference>
<keyword evidence="2" id="KW-0479">Metal-binding</keyword>
<keyword evidence="5" id="KW-0472">Membrane</keyword>
<evidence type="ECO:0000256" key="3">
    <source>
        <dbReference type="ARBA" id="ARBA00022801"/>
    </source>
</evidence>
<keyword evidence="4" id="KW-0106">Calcium</keyword>
<dbReference type="InterPro" id="IPR017850">
    <property type="entry name" value="Alkaline_phosphatase_core_sf"/>
</dbReference>
<dbReference type="PROSITE" id="PS00149">
    <property type="entry name" value="SULFATASE_2"/>
    <property type="match status" value="1"/>
</dbReference>
<dbReference type="GO" id="GO:0004065">
    <property type="term" value="F:arylsulfatase activity"/>
    <property type="evidence" value="ECO:0007669"/>
    <property type="project" value="UniProtKB-EC"/>
</dbReference>
<keyword evidence="3 7" id="KW-0378">Hydrolase</keyword>
<organism evidence="7 8">
    <name type="scientific">Stieleria magnilauensis</name>
    <dbReference type="NCBI Taxonomy" id="2527963"/>
    <lineage>
        <taxon>Bacteria</taxon>
        <taxon>Pseudomonadati</taxon>
        <taxon>Planctomycetota</taxon>
        <taxon>Planctomycetia</taxon>
        <taxon>Pirellulales</taxon>
        <taxon>Pirellulaceae</taxon>
        <taxon>Stieleria</taxon>
    </lineage>
</organism>
<dbReference type="SUPFAM" id="SSF53649">
    <property type="entry name" value="Alkaline phosphatase-like"/>
    <property type="match status" value="1"/>
</dbReference>
<sequence length="510" mass="56255">MGETQTELTQRGSWVGTCSLLFIRLIAFRLVFAIVWCACGALGVPAVAEDSARPNIVVILADDMGYGDMGCMGSETLRTPNLDRLADSGVLCTQAYVASAVCSPSRAGLMTGRDPRRFGYEGNLNAAASNYATRPELLGLPPSEKTLGDHLRAAGYATALIGKWHLGMGGEFHPNVRGFDHFCGMLTGSHHYFPGTMNHVIERNGTRVESFSSDYLTDFFTDEGLRFIQQQDRSEPAQPWFVFFSYNAPHTPMQATPEDLERFKDLPDKKRQTYAAMMFALDRGVGRIREHLERTDQWDNTLLVFFSDNGGATTNGSWNGPLRGVKGCLREGGIRVPMIWSWPAKIAAGQRCDAVVSALDLLPTFMAAAGAQALPLAKPMSHEDARNRKRMIDLAGPHDGIDVLPQLIGGAGPPRRLYWRLQGQAAVLDGADKLVRPSHRPAELFRVASDVGESDDLSHRETERLMQLFGLLGKWESALPTVPLWGSSPYWSGNTAEHYDAWPPREEPFR</sequence>
<dbReference type="InterPro" id="IPR050738">
    <property type="entry name" value="Sulfatase"/>
</dbReference>
<evidence type="ECO:0000313" key="7">
    <source>
        <dbReference type="EMBL" id="QDV88383.1"/>
    </source>
</evidence>
<dbReference type="Gene3D" id="3.40.720.10">
    <property type="entry name" value="Alkaline Phosphatase, subunit A"/>
    <property type="match status" value="1"/>
</dbReference>
<dbReference type="InterPro" id="IPR000917">
    <property type="entry name" value="Sulfatase_N"/>
</dbReference>
<keyword evidence="5" id="KW-0812">Transmembrane</keyword>
<proteinExistence type="inferred from homology"/>
<dbReference type="EMBL" id="CP036432">
    <property type="protein sequence ID" value="QDV88383.1"/>
    <property type="molecule type" value="Genomic_DNA"/>
</dbReference>
<evidence type="ECO:0000256" key="4">
    <source>
        <dbReference type="ARBA" id="ARBA00022837"/>
    </source>
</evidence>
<evidence type="ECO:0000256" key="5">
    <source>
        <dbReference type="SAM" id="Phobius"/>
    </source>
</evidence>
<protein>
    <submittedName>
        <fullName evidence="7">Arylsulfatase</fullName>
        <ecNumber evidence="7">3.1.6.1</ecNumber>
    </submittedName>
</protein>
<dbReference type="Proteomes" id="UP000318081">
    <property type="component" value="Chromosome"/>
</dbReference>
<evidence type="ECO:0000256" key="2">
    <source>
        <dbReference type="ARBA" id="ARBA00022723"/>
    </source>
</evidence>
<dbReference type="InterPro" id="IPR024607">
    <property type="entry name" value="Sulfatase_CS"/>
</dbReference>